<feature type="transmembrane region" description="Helical" evidence="9">
    <location>
        <begin position="393"/>
        <end position="414"/>
    </location>
</feature>
<dbReference type="InterPro" id="IPR027463">
    <property type="entry name" value="AcrB_DN_DC_subdom"/>
</dbReference>
<dbReference type="NCBIfam" id="NF000282">
    <property type="entry name" value="RND_permease_1"/>
    <property type="match status" value="1"/>
</dbReference>
<dbReference type="PANTHER" id="PTHR32063">
    <property type="match status" value="1"/>
</dbReference>
<dbReference type="PRINTS" id="PR00702">
    <property type="entry name" value="ACRIFLAVINRP"/>
</dbReference>
<keyword evidence="6 9" id="KW-0812">Transmembrane</keyword>
<dbReference type="GO" id="GO:0005886">
    <property type="term" value="C:plasma membrane"/>
    <property type="evidence" value="ECO:0007669"/>
    <property type="project" value="UniProtKB-SubCell"/>
</dbReference>
<comment type="similarity">
    <text evidence="2">Belongs to the resistance-nodulation-cell division (RND) (TC 2.A.6) family.</text>
</comment>
<dbReference type="FunFam" id="3.30.70.1430:FF:000001">
    <property type="entry name" value="Efflux pump membrane transporter"/>
    <property type="match status" value="1"/>
</dbReference>
<dbReference type="Gene3D" id="3.30.70.1440">
    <property type="entry name" value="Multidrug efflux transporter AcrB pore domain"/>
    <property type="match status" value="1"/>
</dbReference>
<feature type="transmembrane region" description="Helical" evidence="9">
    <location>
        <begin position="920"/>
        <end position="941"/>
    </location>
</feature>
<feature type="transmembrane region" description="Helical" evidence="9">
    <location>
        <begin position="1000"/>
        <end position="1024"/>
    </location>
</feature>
<feature type="transmembrane region" description="Helical" evidence="9">
    <location>
        <begin position="367"/>
        <end position="387"/>
    </location>
</feature>
<feature type="transmembrane region" description="Helical" evidence="9">
    <location>
        <begin position="969"/>
        <end position="988"/>
    </location>
</feature>
<feature type="transmembrane region" description="Helical" evidence="9">
    <location>
        <begin position="894"/>
        <end position="914"/>
    </location>
</feature>
<comment type="subcellular location">
    <subcellularLocation>
        <location evidence="1">Cell inner membrane</location>
        <topology evidence="1">Multi-pass membrane protein</topology>
    </subcellularLocation>
</comment>
<dbReference type="InterPro" id="IPR001036">
    <property type="entry name" value="Acrflvin-R"/>
</dbReference>
<organism evidence="11 12">
    <name type="scientific">Phocaeicola vulgatus str. 3975 RP4</name>
    <dbReference type="NCBI Taxonomy" id="1339352"/>
    <lineage>
        <taxon>Bacteria</taxon>
        <taxon>Pseudomonadati</taxon>
        <taxon>Bacteroidota</taxon>
        <taxon>Bacteroidia</taxon>
        <taxon>Bacteroidales</taxon>
        <taxon>Bacteroidaceae</taxon>
        <taxon>Phocaeicola</taxon>
    </lineage>
</organism>
<dbReference type="GO" id="GO:0015562">
    <property type="term" value="F:efflux transmembrane transporter activity"/>
    <property type="evidence" value="ECO:0007669"/>
    <property type="project" value="InterPro"/>
</dbReference>
<dbReference type="PANTHER" id="PTHR32063:SF13">
    <property type="entry name" value="MULTIDRUG EFFLUX PUMP SUBUNIT ACRB-RELATED"/>
    <property type="match status" value="1"/>
</dbReference>
<evidence type="ECO:0000256" key="6">
    <source>
        <dbReference type="ARBA" id="ARBA00022692"/>
    </source>
</evidence>
<dbReference type="SUPFAM" id="SSF82866">
    <property type="entry name" value="Multidrug efflux transporter AcrB transmembrane domain"/>
    <property type="match status" value="2"/>
</dbReference>
<keyword evidence="5" id="KW-0997">Cell inner membrane</keyword>
<dbReference type="NCBIfam" id="TIGR00915">
    <property type="entry name" value="2A0602"/>
    <property type="match status" value="1"/>
</dbReference>
<evidence type="ECO:0000256" key="1">
    <source>
        <dbReference type="ARBA" id="ARBA00004429"/>
    </source>
</evidence>
<dbReference type="EMBL" id="JNHM01000014">
    <property type="protein sequence ID" value="KDS55113.1"/>
    <property type="molecule type" value="Genomic_DNA"/>
</dbReference>
<keyword evidence="8 9" id="KW-0472">Membrane</keyword>
<evidence type="ECO:0000256" key="3">
    <source>
        <dbReference type="ARBA" id="ARBA00022448"/>
    </source>
</evidence>
<dbReference type="SUPFAM" id="SSF82714">
    <property type="entry name" value="Multidrug efflux transporter AcrB TolC docking domain, DN and DC subdomains"/>
    <property type="match status" value="2"/>
</dbReference>
<keyword evidence="3" id="KW-0813">Transport</keyword>
<dbReference type="Gene3D" id="1.20.1640.10">
    <property type="entry name" value="Multidrug efflux transporter AcrB transmembrane domain"/>
    <property type="match status" value="2"/>
</dbReference>
<evidence type="ECO:0000259" key="10">
    <source>
        <dbReference type="PROSITE" id="PS50156"/>
    </source>
</evidence>
<evidence type="ECO:0000256" key="7">
    <source>
        <dbReference type="ARBA" id="ARBA00022989"/>
    </source>
</evidence>
<feature type="domain" description="SSD" evidence="10">
    <location>
        <begin position="370"/>
        <end position="496"/>
    </location>
</feature>
<evidence type="ECO:0000256" key="4">
    <source>
        <dbReference type="ARBA" id="ARBA00022475"/>
    </source>
</evidence>
<proteinExistence type="inferred from homology"/>
<sequence>MKVSFFIDRPVFSAVISILIVIVGIIGLTMLPIDQYPQITPPVVKISASYPGASALTVSQAVATPIEQELNGTPGMLYMESNSSNSGGFSATVTFDISADPDLAAVEIQNRIKLAESRLPAEVIQNGISVEKQAASQLLTLCLTSTDPKFDEIYLSNFATLNVLDLIRRIPGVGRVSNIGSRYYAMQIWVQPDKLANFGLTVADLQNALKDQNRESAAGVLGQQPVQGLDVTIPITTQGRLSTVSQFEEIVVRANADGSIIRLRDVARISLEAQSYNTESAINKENAAVLAIYMLPGANAMEVAKSVKEAMEEISKNFPEGMSYEIPFDMTTYISESIHEVYKTLFEALILVIIVVYLSLQSWRATVIPLVAVPISLIGTFGFMLIFGFSLNILTLLGLVLAIGIVVDDAIVVVENVERIMEEEKLSPYQATKKAMEGLTGAIIATSLVLAAVFVPVSFLGGITGQLYRQFTVTIVVSVLLSTVVALTLSPVMCSLILKPEDPNKKKNIVFRRINEWLAIGNHKYVGLIKHIVKHPRRVLSTFGMVLIAILLIHRIIPTSFLPIEDQGYFKIELELPEGATLERTRIVTERAVEYLMKNPAVEYVQSVAGSSPRVGTSQARSELTVILKPWEERDSQTIDNIMAQVKKDMSQYPECKVYLSTPPVIPGLGSSGGFEMQLEARGDATFENLVQATDTLMYYASKRKELSGLSSALQADIPQLYFDVDRDKVKFSGVPLADVFSTMKAYTGSVYVNDFNMFNRIYRVYIQAEAPYREHKENINLFFVRGTDNAMIPLTSLGTTSYTTGPGSIKRFNMFNSSVILGEAADGYSSGQAMEIIEQIAREHLPENIGVEWSGLSFQEKQAGGQTGMVLALVFMFVFLFLAALYESWMVPVAVLLSLPVAALGAYLGVWGCGLENDVYFQIGLVMLVGLAAKNAILIVEFAKEQVDKGVDVVQAALHASQLRFRPILMTSLAFILGMLPMVIASGPGSASRQAIGTGVFFGMIFAVTVGILLVPFFFVLIYKMKAKMKQK</sequence>
<accession>A0A069SKL4</accession>
<feature type="transmembrane region" description="Helical" evidence="9">
    <location>
        <begin position="341"/>
        <end position="360"/>
    </location>
</feature>
<dbReference type="PATRIC" id="fig|1339352.3.peg.1275"/>
<dbReference type="Gene3D" id="3.30.2090.10">
    <property type="entry name" value="Multidrug efflux transporter AcrB TolC docking domain, DN and DC subdomains"/>
    <property type="match status" value="2"/>
</dbReference>
<keyword evidence="4" id="KW-1003">Cell membrane</keyword>
<reference evidence="11 12" key="1">
    <citation type="submission" date="2014-04" db="EMBL/GenBank/DDBJ databases">
        <authorList>
            <person name="Sears C."/>
            <person name="Carroll K."/>
            <person name="Sack B.R."/>
            <person name="Qadri F."/>
            <person name="Myers L.L."/>
            <person name="Chung G.-T."/>
            <person name="Escheverria P."/>
            <person name="Fraser C.M."/>
            <person name="Sadzewicz L."/>
            <person name="Shefchek K.A."/>
            <person name="Tallon L."/>
            <person name="Das S.P."/>
            <person name="Daugherty S."/>
            <person name="Mongodin E.F."/>
        </authorList>
    </citation>
    <scope>NUCLEOTIDE SEQUENCE [LARGE SCALE GENOMIC DNA]</scope>
    <source>
        <strain evidence="11 12">3975 RP4</strain>
    </source>
</reference>
<dbReference type="SUPFAM" id="SSF82693">
    <property type="entry name" value="Multidrug efflux transporter AcrB pore domain, PN1, PN2, PC1 and PC2 subdomains"/>
    <property type="match status" value="4"/>
</dbReference>
<dbReference type="FunFam" id="1.20.1640.10:FF:000001">
    <property type="entry name" value="Efflux pump membrane transporter"/>
    <property type="match status" value="1"/>
</dbReference>
<gene>
    <name evidence="11" type="ORF">M099_1316</name>
</gene>
<dbReference type="InterPro" id="IPR004764">
    <property type="entry name" value="MdtF-like"/>
</dbReference>
<dbReference type="Gene3D" id="3.30.70.1430">
    <property type="entry name" value="Multidrug efflux transporter AcrB pore domain"/>
    <property type="match status" value="2"/>
</dbReference>
<feature type="transmembrane region" description="Helical" evidence="9">
    <location>
        <begin position="869"/>
        <end position="887"/>
    </location>
</feature>
<evidence type="ECO:0000256" key="8">
    <source>
        <dbReference type="ARBA" id="ARBA00023136"/>
    </source>
</evidence>
<protein>
    <submittedName>
        <fullName evidence="11">RND transporter, hydrophobe/amphiphile efflux-1 family protein</fullName>
    </submittedName>
</protein>
<name>A0A069SKL4_PHOVU</name>
<dbReference type="Proteomes" id="UP000027661">
    <property type="component" value="Unassembled WGS sequence"/>
</dbReference>
<feature type="transmembrane region" description="Helical" evidence="9">
    <location>
        <begin position="471"/>
        <end position="498"/>
    </location>
</feature>
<dbReference type="RefSeq" id="WP_005842146.1">
    <property type="nucleotide sequence ID" value="NZ_JNHM01000014.1"/>
</dbReference>
<dbReference type="PROSITE" id="PS50156">
    <property type="entry name" value="SSD"/>
    <property type="match status" value="1"/>
</dbReference>
<dbReference type="InterPro" id="IPR000731">
    <property type="entry name" value="SSD"/>
</dbReference>
<dbReference type="Gene3D" id="3.30.70.1320">
    <property type="entry name" value="Multidrug efflux transporter AcrB pore domain like"/>
    <property type="match status" value="1"/>
</dbReference>
<feature type="transmembrane region" description="Helical" evidence="9">
    <location>
        <begin position="435"/>
        <end position="459"/>
    </location>
</feature>
<evidence type="ECO:0000256" key="9">
    <source>
        <dbReference type="SAM" id="Phobius"/>
    </source>
</evidence>
<evidence type="ECO:0000313" key="11">
    <source>
        <dbReference type="EMBL" id="KDS55113.1"/>
    </source>
</evidence>
<dbReference type="AlphaFoldDB" id="A0A069SKL4"/>
<dbReference type="GO" id="GO:0009636">
    <property type="term" value="P:response to toxic substance"/>
    <property type="evidence" value="ECO:0007669"/>
    <property type="project" value="UniProtKB-ARBA"/>
</dbReference>
<evidence type="ECO:0000256" key="2">
    <source>
        <dbReference type="ARBA" id="ARBA00010942"/>
    </source>
</evidence>
<dbReference type="GO" id="GO:0042910">
    <property type="term" value="F:xenobiotic transmembrane transporter activity"/>
    <property type="evidence" value="ECO:0007669"/>
    <property type="project" value="TreeGrafter"/>
</dbReference>
<keyword evidence="7 9" id="KW-1133">Transmembrane helix</keyword>
<comment type="caution">
    <text evidence="11">The sequence shown here is derived from an EMBL/GenBank/DDBJ whole genome shotgun (WGS) entry which is preliminary data.</text>
</comment>
<evidence type="ECO:0000313" key="12">
    <source>
        <dbReference type="Proteomes" id="UP000027661"/>
    </source>
</evidence>
<feature type="transmembrane region" description="Helical" evidence="9">
    <location>
        <begin position="539"/>
        <end position="557"/>
    </location>
</feature>
<dbReference type="Pfam" id="PF00873">
    <property type="entry name" value="ACR_tran"/>
    <property type="match status" value="1"/>
</dbReference>
<evidence type="ECO:0000256" key="5">
    <source>
        <dbReference type="ARBA" id="ARBA00022519"/>
    </source>
</evidence>
<feature type="transmembrane region" description="Helical" evidence="9">
    <location>
        <begin position="12"/>
        <end position="33"/>
    </location>
</feature>